<feature type="non-terminal residue" evidence="1">
    <location>
        <position position="131"/>
    </location>
</feature>
<organism evidence="1 2">
    <name type="scientific">Racocetra persica</name>
    <dbReference type="NCBI Taxonomy" id="160502"/>
    <lineage>
        <taxon>Eukaryota</taxon>
        <taxon>Fungi</taxon>
        <taxon>Fungi incertae sedis</taxon>
        <taxon>Mucoromycota</taxon>
        <taxon>Glomeromycotina</taxon>
        <taxon>Glomeromycetes</taxon>
        <taxon>Diversisporales</taxon>
        <taxon>Gigasporaceae</taxon>
        <taxon>Racocetra</taxon>
    </lineage>
</organism>
<dbReference type="Proteomes" id="UP000789920">
    <property type="component" value="Unassembled WGS sequence"/>
</dbReference>
<comment type="caution">
    <text evidence="1">The sequence shown here is derived from an EMBL/GenBank/DDBJ whole genome shotgun (WGS) entry which is preliminary data.</text>
</comment>
<gene>
    <name evidence="1" type="ORF">RPERSI_LOCUS36502</name>
</gene>
<proteinExistence type="predicted"/>
<accession>A0ACA9SZE1</accession>
<feature type="non-terminal residue" evidence="1">
    <location>
        <position position="1"/>
    </location>
</feature>
<keyword evidence="2" id="KW-1185">Reference proteome</keyword>
<evidence type="ECO:0000313" key="2">
    <source>
        <dbReference type="Proteomes" id="UP000789920"/>
    </source>
</evidence>
<evidence type="ECO:0000313" key="1">
    <source>
        <dbReference type="EMBL" id="CAG8851294.1"/>
    </source>
</evidence>
<protein>
    <submittedName>
        <fullName evidence="1">15644_t:CDS:1</fullName>
    </submittedName>
</protein>
<reference evidence="1" key="1">
    <citation type="submission" date="2021-06" db="EMBL/GenBank/DDBJ databases">
        <authorList>
            <person name="Kallberg Y."/>
            <person name="Tangrot J."/>
            <person name="Rosling A."/>
        </authorList>
    </citation>
    <scope>NUCLEOTIDE SEQUENCE</scope>
    <source>
        <strain evidence="1">MA461A</strain>
    </source>
</reference>
<name>A0ACA9SZE1_9GLOM</name>
<sequence length="131" mass="14843">IWPGYEEPTGRGYFGVHYVARYNGPGATNPQSPTGKRNFRKSLAVTQVLRAIKKKASKNKTPDWPRDPLPIIALRYYMDVPPHRADISMYKRDIALVALGLRTIRRPGELGNQFKNGRFIPVENTGSKYCP</sequence>
<dbReference type="EMBL" id="CAJVQC010175330">
    <property type="protein sequence ID" value="CAG8851294.1"/>
    <property type="molecule type" value="Genomic_DNA"/>
</dbReference>